<protein>
    <submittedName>
        <fullName evidence="2">Nitroreductase</fullName>
    </submittedName>
</protein>
<reference evidence="2 3" key="2">
    <citation type="submission" date="2019-09" db="EMBL/GenBank/DDBJ databases">
        <authorList>
            <person name="Jin C."/>
        </authorList>
    </citation>
    <scope>NUCLEOTIDE SEQUENCE [LARGE SCALE GENOMIC DNA]</scope>
    <source>
        <strain evidence="2 3">AN110305</strain>
    </source>
</reference>
<keyword evidence="3" id="KW-1185">Reference proteome</keyword>
<dbReference type="PANTHER" id="PTHR23026:SF123">
    <property type="entry name" value="NAD(P)H NITROREDUCTASE RV3131-RELATED"/>
    <property type="match status" value="1"/>
</dbReference>
<comment type="caution">
    <text evidence="2">The sequence shown here is derived from an EMBL/GenBank/DDBJ whole genome shotgun (WGS) entry which is preliminary data.</text>
</comment>
<evidence type="ECO:0000313" key="3">
    <source>
        <dbReference type="Proteomes" id="UP000323454"/>
    </source>
</evidence>
<dbReference type="NCBIfam" id="NF047509">
    <property type="entry name" value="Rv3131_FMN_oxido"/>
    <property type="match status" value="1"/>
</dbReference>
<dbReference type="GO" id="GO:0016491">
    <property type="term" value="F:oxidoreductase activity"/>
    <property type="evidence" value="ECO:0007669"/>
    <property type="project" value="InterPro"/>
</dbReference>
<organism evidence="2 3">
    <name type="scientific">Solihabitans fulvus</name>
    <dbReference type="NCBI Taxonomy" id="1892852"/>
    <lineage>
        <taxon>Bacteria</taxon>
        <taxon>Bacillati</taxon>
        <taxon>Actinomycetota</taxon>
        <taxon>Actinomycetes</taxon>
        <taxon>Pseudonocardiales</taxon>
        <taxon>Pseudonocardiaceae</taxon>
        <taxon>Solihabitans</taxon>
    </lineage>
</organism>
<proteinExistence type="predicted"/>
<reference evidence="2 3" key="1">
    <citation type="submission" date="2019-09" db="EMBL/GenBank/DDBJ databases">
        <title>Goodfellowia gen. nov., a new genus of the Pseudonocardineae related to Actinoalloteichus, containing Goodfellowia coeruleoviolacea gen. nov., comb. nov. gen. nov., comb. nov.</title>
        <authorList>
            <person name="Labeda D."/>
        </authorList>
    </citation>
    <scope>NUCLEOTIDE SEQUENCE [LARGE SCALE GENOMIC DNA]</scope>
    <source>
        <strain evidence="2 3">AN110305</strain>
    </source>
</reference>
<name>A0A5B2XF13_9PSEU</name>
<feature type="region of interest" description="Disordered" evidence="1">
    <location>
        <begin position="195"/>
        <end position="236"/>
    </location>
</feature>
<dbReference type="Gene3D" id="3.40.109.10">
    <property type="entry name" value="NADH Oxidase"/>
    <property type="match status" value="2"/>
</dbReference>
<dbReference type="RefSeq" id="WP_149850200.1">
    <property type="nucleotide sequence ID" value="NZ_VUOB01000024.1"/>
</dbReference>
<evidence type="ECO:0000256" key="1">
    <source>
        <dbReference type="SAM" id="MobiDB-lite"/>
    </source>
</evidence>
<evidence type="ECO:0000313" key="2">
    <source>
        <dbReference type="EMBL" id="KAA2261846.1"/>
    </source>
</evidence>
<dbReference type="SUPFAM" id="SSF55469">
    <property type="entry name" value="FMN-dependent nitroreductase-like"/>
    <property type="match status" value="2"/>
</dbReference>
<accession>A0A5B2XF13</accession>
<gene>
    <name evidence="2" type="ORF">F0L68_15100</name>
</gene>
<dbReference type="InterPro" id="IPR000415">
    <property type="entry name" value="Nitroreductase-like"/>
</dbReference>
<dbReference type="PANTHER" id="PTHR23026">
    <property type="entry name" value="NADPH NITROREDUCTASE"/>
    <property type="match status" value="1"/>
</dbReference>
<sequence length="336" mass="36522">MGVTTAAALGLSSEDIGMVLEAGAQAPSLHNSQPWRFRVLPEAIELHADLTRRLPSTDPDDRELRLACGAALLNIRLALHSKGVRPLVSLHPAAASGPLAVVTHGGTARMTEDIAALLRAVWQRHTNRRPFLDAPVPIAHRHMLVRAAQTERTWLQMITDRDQRARLQRMVALAHREQLDDPAYRVELVTWTSVDDGRNDGVPPRSAGPAPESQDEWTLRDFTSGQGTPRRPGKDFESEPLIAVLSSHFEGELAQLQAGQAMQRVLLTATALGLAASFLSQVIEVPTTRGELRRMIGGGVHPQTVLRIGFGSPVPAAPRRPVAELLLPTSSPSNCH</sequence>
<dbReference type="Proteomes" id="UP000323454">
    <property type="component" value="Unassembled WGS sequence"/>
</dbReference>
<dbReference type="InterPro" id="IPR050627">
    <property type="entry name" value="Nitroreductase/BluB"/>
</dbReference>
<dbReference type="AlphaFoldDB" id="A0A5B2XF13"/>
<dbReference type="EMBL" id="VUOB01000024">
    <property type="protein sequence ID" value="KAA2261846.1"/>
    <property type="molecule type" value="Genomic_DNA"/>
</dbReference>
<dbReference type="OrthoDB" id="8156917at2"/>